<sequence>MIKANRNDPCPCGSGKKYKKCCERKVTEIPVMINYEEARQIQKDLIDYTEKQYQDEIVKLAEKQPIYSTLDEETQDLYLFNFRMWGMLSQPLVNGHTILEEYLIEQGDSIIRTKTKEIVESWLNTAPSLLMIQGINEDVLSLEDIVTKKAYLLPMDGYREQNMDGDSLILGYPVEMEEVMSFFTPFISIEMQHTKKILEAMKEQLSAFNGQAEEFMVKQFPEVLNALFAVVKGNELSESAGLDWGNEKQEETARILQKGMEQEEYPEELIELTQKLWNTFCLQESPVIRKPEAFAAAMEYAVKQISSGEFGLSQGKLAEKYGVGASTISKRFKEIETVLSEELTPAR</sequence>
<evidence type="ECO:0000313" key="3">
    <source>
        <dbReference type="Proteomes" id="UP000595254"/>
    </source>
</evidence>
<dbReference type="Proteomes" id="UP000595254">
    <property type="component" value="Chromosome"/>
</dbReference>
<dbReference type="InterPro" id="IPR004027">
    <property type="entry name" value="SEC_C_motif"/>
</dbReference>
<keyword evidence="3" id="KW-1185">Reference proteome</keyword>
<dbReference type="Pfam" id="PF02810">
    <property type="entry name" value="SEC-C"/>
    <property type="match status" value="1"/>
</dbReference>
<dbReference type="EMBL" id="CP068053">
    <property type="protein sequence ID" value="QQS98704.1"/>
    <property type="molecule type" value="Genomic_DNA"/>
</dbReference>
<organism evidence="2 3">
    <name type="scientific">Peribacillus psychrosaccharolyticus</name>
    <name type="common">Bacillus psychrosaccharolyticus</name>
    <dbReference type="NCBI Taxonomy" id="1407"/>
    <lineage>
        <taxon>Bacteria</taxon>
        <taxon>Bacillati</taxon>
        <taxon>Bacillota</taxon>
        <taxon>Bacilli</taxon>
        <taxon>Bacillales</taxon>
        <taxon>Bacillaceae</taxon>
        <taxon>Peribacillus</taxon>
    </lineage>
</organism>
<dbReference type="SUPFAM" id="SSF47954">
    <property type="entry name" value="Cyclin-like"/>
    <property type="match status" value="1"/>
</dbReference>
<dbReference type="SUPFAM" id="SSF103642">
    <property type="entry name" value="Sec-C motif"/>
    <property type="match status" value="1"/>
</dbReference>
<evidence type="ECO:0000313" key="2">
    <source>
        <dbReference type="EMBL" id="QQS98704.1"/>
    </source>
</evidence>
<accession>A0A974RZX6</accession>
<evidence type="ECO:0000259" key="1">
    <source>
        <dbReference type="Pfam" id="PF05225"/>
    </source>
</evidence>
<dbReference type="Pfam" id="PF05225">
    <property type="entry name" value="HTH_psq"/>
    <property type="match status" value="1"/>
</dbReference>
<dbReference type="InterPro" id="IPR036915">
    <property type="entry name" value="Cyclin-like_sf"/>
</dbReference>
<proteinExistence type="predicted"/>
<dbReference type="InterPro" id="IPR007889">
    <property type="entry name" value="HTH_Psq"/>
</dbReference>
<dbReference type="KEGG" id="ppsr:I6J18_13360"/>
<protein>
    <submittedName>
        <fullName evidence="2">SEC-C domain-containing protein</fullName>
    </submittedName>
</protein>
<dbReference type="AlphaFoldDB" id="A0A974RZX6"/>
<dbReference type="RefSeq" id="WP_040376725.1">
    <property type="nucleotide sequence ID" value="NZ_CP068053.1"/>
</dbReference>
<dbReference type="Gene3D" id="3.10.450.50">
    <property type="match status" value="1"/>
</dbReference>
<reference evidence="2 3" key="1">
    <citation type="submission" date="2021-01" db="EMBL/GenBank/DDBJ databases">
        <title>FDA dAtabase for Regulatory Grade micrObial Sequences (FDA-ARGOS): Supporting development and validation of Infectious Disease Dx tests.</title>
        <authorList>
            <person name="Nelson B."/>
            <person name="Plummer A."/>
            <person name="Tallon L."/>
            <person name="Sadzewicz L."/>
            <person name="Zhao X."/>
            <person name="Boylan J."/>
            <person name="Ott S."/>
            <person name="Bowen H."/>
            <person name="Vavikolanu K."/>
            <person name="Mehta A."/>
            <person name="Aluvathingal J."/>
            <person name="Nadendla S."/>
            <person name="Myers T."/>
            <person name="Yan Y."/>
            <person name="Sichtig H."/>
        </authorList>
    </citation>
    <scope>NUCLEOTIDE SEQUENCE [LARGE SCALE GENOMIC DNA]</scope>
    <source>
        <strain evidence="2 3">FDAARGOS_1161</strain>
    </source>
</reference>
<dbReference type="GO" id="GO:0003677">
    <property type="term" value="F:DNA binding"/>
    <property type="evidence" value="ECO:0007669"/>
    <property type="project" value="InterPro"/>
</dbReference>
<name>A0A974RZX6_PERPY</name>
<feature type="domain" description="HTH psq-type" evidence="1">
    <location>
        <begin position="297"/>
        <end position="338"/>
    </location>
</feature>
<gene>
    <name evidence="2" type="ORF">I6J18_13360</name>
</gene>